<sequence length="430" mass="47991">MAWDFETDPEFQQKLDWAAEFVRTDVEPLDLIYPNPYDRSDTAAMALVRPLQEKVKEQGLWACHLGPELGGPGYGQMKLALLNEVLGTSVWAPSVFGCQAPDSGNAEILAHYGTPEQKAKYLRPLLDGEIGSCYVMTEPTGGSDPTLFKTRAVRDGDHWVINGEKWFNSNAEFASFHIVMVVTDPDVSPYQGMSMFIVPAGTPGLEIVKNFHVPGFSEHEGHLRFTDVRVPADHLLGAEGQGFVVAQTRLGGGRVHHAMRTVALVRKAFDMMCERAVSREMRNGRPLAALQMTQERIADSWIEMEQFRLLVLRTAWRIDKEQDYLKVRKDIAAIKVAMPKVMHDIAQRALHLHGAIGVSTDLPFVDMLTYAEVMGLADGPTEVHKITLAKEVLKNYAPGDPVYPSGYRPALREQAREYLAERLEHVVGNL</sequence>
<dbReference type="Pfam" id="PF00441">
    <property type="entry name" value="Acyl-CoA_dh_1"/>
    <property type="match status" value="1"/>
</dbReference>
<dbReference type="Proteomes" id="UP000057820">
    <property type="component" value="Chromosome 1"/>
</dbReference>
<dbReference type="InterPro" id="IPR037069">
    <property type="entry name" value="AcylCoA_DH/ox_N_sf"/>
</dbReference>
<evidence type="ECO:0000313" key="13">
    <source>
        <dbReference type="Proteomes" id="UP000057820"/>
    </source>
</evidence>
<proteinExistence type="inferred from homology"/>
<dbReference type="Gene3D" id="1.10.540.10">
    <property type="entry name" value="Acyl-CoA dehydrogenase/oxidase, N-terminal domain"/>
    <property type="match status" value="1"/>
</dbReference>
<dbReference type="InterPro" id="IPR009100">
    <property type="entry name" value="AcylCoA_DH/oxidase_NM_dom_sf"/>
</dbReference>
<feature type="domain" description="Acyl-CoA dehydrogenase/oxidase N-terminal" evidence="11">
    <location>
        <begin position="12"/>
        <end position="129"/>
    </location>
</feature>
<accession>A0A0H5NL90</accession>
<feature type="domain" description="Acyl-CoA dehydrogenase/oxidase C-terminal" evidence="9">
    <location>
        <begin position="240"/>
        <end position="392"/>
    </location>
</feature>
<evidence type="ECO:0000313" key="12">
    <source>
        <dbReference type="EMBL" id="CRY75937.1"/>
    </source>
</evidence>
<dbReference type="KEGG" id="nfr:ERS450000_01597"/>
<evidence type="ECO:0000256" key="3">
    <source>
        <dbReference type="ARBA" id="ARBA00011738"/>
    </source>
</evidence>
<comment type="similarity">
    <text evidence="2 8">Belongs to the acyl-CoA dehydrogenase family.</text>
</comment>
<dbReference type="GO" id="GO:0005737">
    <property type="term" value="C:cytoplasm"/>
    <property type="evidence" value="ECO:0007669"/>
    <property type="project" value="TreeGrafter"/>
</dbReference>
<dbReference type="EMBL" id="LN868938">
    <property type="protein sequence ID" value="CRY75937.1"/>
    <property type="molecule type" value="Genomic_DNA"/>
</dbReference>
<dbReference type="PANTHER" id="PTHR48083">
    <property type="entry name" value="MEDIUM-CHAIN SPECIFIC ACYL-COA DEHYDROGENASE, MITOCHONDRIAL-RELATED"/>
    <property type="match status" value="1"/>
</dbReference>
<dbReference type="Gene3D" id="1.20.140.10">
    <property type="entry name" value="Butyryl-CoA Dehydrogenase, subunit A, domain 3"/>
    <property type="match status" value="1"/>
</dbReference>
<dbReference type="Gene3D" id="2.40.110.10">
    <property type="entry name" value="Butyryl-CoA Dehydrogenase, subunit A, domain 2"/>
    <property type="match status" value="1"/>
</dbReference>
<name>A0A0H5NL90_NOCFR</name>
<dbReference type="InterPro" id="IPR046373">
    <property type="entry name" value="Acyl-CoA_Oxase/DH_mid-dom_sf"/>
</dbReference>
<keyword evidence="6 8" id="KW-0560">Oxidoreductase</keyword>
<evidence type="ECO:0000256" key="5">
    <source>
        <dbReference type="ARBA" id="ARBA00022827"/>
    </source>
</evidence>
<comment type="cofactor">
    <cofactor evidence="1 8">
        <name>FAD</name>
        <dbReference type="ChEBI" id="CHEBI:57692"/>
    </cofactor>
</comment>
<evidence type="ECO:0000256" key="4">
    <source>
        <dbReference type="ARBA" id="ARBA00022630"/>
    </source>
</evidence>
<dbReference type="AlphaFoldDB" id="A0A0H5NL90"/>
<evidence type="ECO:0000259" key="10">
    <source>
        <dbReference type="Pfam" id="PF02770"/>
    </source>
</evidence>
<reference evidence="13" key="1">
    <citation type="submission" date="2015-03" db="EMBL/GenBank/DDBJ databases">
        <authorList>
            <consortium name="Pathogen Informatics"/>
        </authorList>
    </citation>
    <scope>NUCLEOTIDE SEQUENCE [LARGE SCALE GENOMIC DNA]</scope>
    <source>
        <strain evidence="13">NCTC11134</strain>
    </source>
</reference>
<protein>
    <submittedName>
        <fullName evidence="12">(R)-benzylsuccinyl-CoA dehydrogenase</fullName>
        <ecNumber evidence="12">1.3.8.3</ecNumber>
    </submittedName>
</protein>
<evidence type="ECO:0000256" key="1">
    <source>
        <dbReference type="ARBA" id="ARBA00001974"/>
    </source>
</evidence>
<evidence type="ECO:0000259" key="11">
    <source>
        <dbReference type="Pfam" id="PF02771"/>
    </source>
</evidence>
<dbReference type="Pfam" id="PF02771">
    <property type="entry name" value="Acyl-CoA_dh_N"/>
    <property type="match status" value="1"/>
</dbReference>
<organism evidence="12 13">
    <name type="scientific">Nocardia farcinica</name>
    <dbReference type="NCBI Taxonomy" id="37329"/>
    <lineage>
        <taxon>Bacteria</taxon>
        <taxon>Bacillati</taxon>
        <taxon>Actinomycetota</taxon>
        <taxon>Actinomycetes</taxon>
        <taxon>Mycobacteriales</taxon>
        <taxon>Nocardiaceae</taxon>
        <taxon>Nocardia</taxon>
    </lineage>
</organism>
<dbReference type="FunFam" id="2.40.110.10:FF:000002">
    <property type="entry name" value="Acyl-CoA dehydrogenase fadE12"/>
    <property type="match status" value="1"/>
</dbReference>
<evidence type="ECO:0000256" key="7">
    <source>
        <dbReference type="ARBA" id="ARBA00052546"/>
    </source>
</evidence>
<dbReference type="GO" id="GO:0033734">
    <property type="term" value="F:(R)-benzylsuccinyl-CoA dehydrogenase activity"/>
    <property type="evidence" value="ECO:0007669"/>
    <property type="project" value="UniProtKB-EC"/>
</dbReference>
<evidence type="ECO:0000256" key="2">
    <source>
        <dbReference type="ARBA" id="ARBA00009347"/>
    </source>
</evidence>
<dbReference type="GO" id="GO:0033539">
    <property type="term" value="P:fatty acid beta-oxidation using acyl-CoA dehydrogenase"/>
    <property type="evidence" value="ECO:0007669"/>
    <property type="project" value="TreeGrafter"/>
</dbReference>
<dbReference type="EC" id="1.3.8.3" evidence="12"/>
<evidence type="ECO:0000256" key="8">
    <source>
        <dbReference type="RuleBase" id="RU362125"/>
    </source>
</evidence>
<dbReference type="InterPro" id="IPR050741">
    <property type="entry name" value="Acyl-CoA_dehydrogenase"/>
</dbReference>
<dbReference type="GO" id="GO:0050660">
    <property type="term" value="F:flavin adenine dinucleotide binding"/>
    <property type="evidence" value="ECO:0007669"/>
    <property type="project" value="InterPro"/>
</dbReference>
<comment type="catalytic activity">
    <reaction evidence="7">
        <text>a 2,3-saturated acyl-CoA + A = a 2,3-dehydroacyl-CoA + AH2</text>
        <dbReference type="Rhea" id="RHEA:48608"/>
        <dbReference type="ChEBI" id="CHEBI:13193"/>
        <dbReference type="ChEBI" id="CHEBI:17499"/>
        <dbReference type="ChEBI" id="CHEBI:60015"/>
        <dbReference type="ChEBI" id="CHEBI:65111"/>
    </reaction>
</comment>
<dbReference type="SUPFAM" id="SSF56645">
    <property type="entry name" value="Acyl-CoA dehydrogenase NM domain-like"/>
    <property type="match status" value="1"/>
</dbReference>
<dbReference type="InterPro" id="IPR013786">
    <property type="entry name" value="AcylCoA_DH/ox_N"/>
</dbReference>
<keyword evidence="5 8" id="KW-0274">FAD</keyword>
<dbReference type="SUPFAM" id="SSF47203">
    <property type="entry name" value="Acyl-CoA dehydrogenase C-terminal domain-like"/>
    <property type="match status" value="1"/>
</dbReference>
<comment type="subunit">
    <text evidence="3">Homodimer.</text>
</comment>
<gene>
    <name evidence="12" type="primary">bbsG_2</name>
    <name evidence="12" type="ORF">ERS450000_01597</name>
</gene>
<dbReference type="InterPro" id="IPR009075">
    <property type="entry name" value="AcylCo_DH/oxidase_C"/>
</dbReference>
<dbReference type="InterPro" id="IPR036250">
    <property type="entry name" value="AcylCo_DH-like_C"/>
</dbReference>
<evidence type="ECO:0000259" key="9">
    <source>
        <dbReference type="Pfam" id="PF00441"/>
    </source>
</evidence>
<keyword evidence="4 8" id="KW-0285">Flavoprotein</keyword>
<dbReference type="PANTHER" id="PTHR48083:SF13">
    <property type="entry name" value="ACYL-COA DEHYDROGENASE FAMILY MEMBER 11"/>
    <property type="match status" value="1"/>
</dbReference>
<evidence type="ECO:0000256" key="6">
    <source>
        <dbReference type="ARBA" id="ARBA00023002"/>
    </source>
</evidence>
<dbReference type="RefSeq" id="WP_060591648.1">
    <property type="nucleotide sequence ID" value="NZ_CP031418.1"/>
</dbReference>
<dbReference type="GO" id="GO:0003995">
    <property type="term" value="F:acyl-CoA dehydrogenase activity"/>
    <property type="evidence" value="ECO:0007669"/>
    <property type="project" value="TreeGrafter"/>
</dbReference>
<dbReference type="InterPro" id="IPR006091">
    <property type="entry name" value="Acyl-CoA_Oxase/DH_mid-dom"/>
</dbReference>
<dbReference type="Pfam" id="PF02770">
    <property type="entry name" value="Acyl-CoA_dh_M"/>
    <property type="match status" value="1"/>
</dbReference>
<feature type="domain" description="Acyl-CoA oxidase/dehydrogenase middle" evidence="10">
    <location>
        <begin position="133"/>
        <end position="228"/>
    </location>
</feature>